<evidence type="ECO:0000256" key="4">
    <source>
        <dbReference type="ARBA" id="ARBA00023125"/>
    </source>
</evidence>
<dbReference type="GO" id="GO:0003677">
    <property type="term" value="F:DNA binding"/>
    <property type="evidence" value="ECO:0007669"/>
    <property type="project" value="UniProtKB-KW"/>
</dbReference>
<gene>
    <name evidence="8" type="ORF">D3H55_06670</name>
</gene>
<proteinExistence type="inferred from homology"/>
<keyword evidence="5" id="KW-0804">Transcription</keyword>
<keyword evidence="4" id="KW-0238">DNA-binding</keyword>
<dbReference type="EMBL" id="QXIR01000006">
    <property type="protein sequence ID" value="RIW36135.1"/>
    <property type="molecule type" value="Genomic_DNA"/>
</dbReference>
<evidence type="ECO:0000256" key="1">
    <source>
        <dbReference type="ARBA" id="ARBA00010641"/>
    </source>
</evidence>
<organism evidence="8 9">
    <name type="scientific">Bacillus salacetis</name>
    <dbReference type="NCBI Taxonomy" id="2315464"/>
    <lineage>
        <taxon>Bacteria</taxon>
        <taxon>Bacillati</taxon>
        <taxon>Bacillota</taxon>
        <taxon>Bacilli</taxon>
        <taxon>Bacillales</taxon>
        <taxon>Bacillaceae</taxon>
        <taxon>Bacillus</taxon>
    </lineage>
</organism>
<dbReference type="PANTHER" id="PTHR43133">
    <property type="entry name" value="RNA POLYMERASE ECF-TYPE SIGMA FACTO"/>
    <property type="match status" value="1"/>
</dbReference>
<dbReference type="InterPro" id="IPR039425">
    <property type="entry name" value="RNA_pol_sigma-70-like"/>
</dbReference>
<feature type="domain" description="RNA polymerase sigma-70 region 2" evidence="6">
    <location>
        <begin position="13"/>
        <end position="80"/>
    </location>
</feature>
<dbReference type="Gene3D" id="1.10.1740.10">
    <property type="match status" value="1"/>
</dbReference>
<evidence type="ECO:0000313" key="8">
    <source>
        <dbReference type="EMBL" id="RIW36135.1"/>
    </source>
</evidence>
<sequence length="179" mass="21378">MVHEEKRQNLDTLYRRYAEQLFYYLIKLTGSRETAEDLVQETFIRATVALEFSQTDNAKAWLYKVARNVYLDEWRKRKRRERIPFLSKLKKGKDMISPYGLPEEEAIKRSSAAEMDELLSHLPETQRTLLYLREYEQFSYKELQSALDLSESQVKSELHRARKRVREIYMKKEGSADGE</sequence>
<dbReference type="SUPFAM" id="SSF88659">
    <property type="entry name" value="Sigma3 and sigma4 domains of RNA polymerase sigma factors"/>
    <property type="match status" value="1"/>
</dbReference>
<evidence type="ECO:0000256" key="2">
    <source>
        <dbReference type="ARBA" id="ARBA00023015"/>
    </source>
</evidence>
<dbReference type="InterPro" id="IPR013249">
    <property type="entry name" value="RNA_pol_sigma70_r4_t2"/>
</dbReference>
<dbReference type="NCBIfam" id="TIGR02937">
    <property type="entry name" value="sigma70-ECF"/>
    <property type="match status" value="1"/>
</dbReference>
<dbReference type="NCBIfam" id="TIGR02950">
    <property type="entry name" value="SigM_subfam"/>
    <property type="match status" value="1"/>
</dbReference>
<comment type="caution">
    <text evidence="8">The sequence shown here is derived from an EMBL/GenBank/DDBJ whole genome shotgun (WGS) entry which is preliminary data.</text>
</comment>
<protein>
    <submittedName>
        <fullName evidence="8">Sigma-70 family RNA polymerase sigma factor</fullName>
    </submittedName>
</protein>
<dbReference type="AlphaFoldDB" id="A0A3A1R3W9"/>
<dbReference type="Pfam" id="PF04542">
    <property type="entry name" value="Sigma70_r2"/>
    <property type="match status" value="1"/>
</dbReference>
<reference evidence="8 9" key="1">
    <citation type="submission" date="2018-09" db="EMBL/GenBank/DDBJ databases">
        <title>Bacillus saliacetes sp. nov., isolated from Thai shrimp paste (Ka-pi).</title>
        <authorList>
            <person name="Daroonpunt R."/>
            <person name="Tanasupawat S."/>
            <person name="Yiamsombut S."/>
        </authorList>
    </citation>
    <scope>NUCLEOTIDE SEQUENCE [LARGE SCALE GENOMIC DNA]</scope>
    <source>
        <strain evidence="8 9">SKP7-4</strain>
    </source>
</reference>
<dbReference type="InterPro" id="IPR014296">
    <property type="entry name" value="RNA_pol_sigma-M_bacilli"/>
</dbReference>
<dbReference type="Pfam" id="PF08281">
    <property type="entry name" value="Sigma70_r4_2"/>
    <property type="match status" value="1"/>
</dbReference>
<dbReference type="Proteomes" id="UP000265801">
    <property type="component" value="Unassembled WGS sequence"/>
</dbReference>
<dbReference type="RefSeq" id="WP_119546136.1">
    <property type="nucleotide sequence ID" value="NZ_QXIR01000006.1"/>
</dbReference>
<name>A0A3A1R3W9_9BACI</name>
<keyword evidence="2" id="KW-0805">Transcription regulation</keyword>
<dbReference type="SUPFAM" id="SSF88946">
    <property type="entry name" value="Sigma2 domain of RNA polymerase sigma factors"/>
    <property type="match status" value="1"/>
</dbReference>
<keyword evidence="9" id="KW-1185">Reference proteome</keyword>
<evidence type="ECO:0000256" key="3">
    <source>
        <dbReference type="ARBA" id="ARBA00023082"/>
    </source>
</evidence>
<evidence type="ECO:0000256" key="5">
    <source>
        <dbReference type="ARBA" id="ARBA00023163"/>
    </source>
</evidence>
<dbReference type="InterPro" id="IPR007627">
    <property type="entry name" value="RNA_pol_sigma70_r2"/>
</dbReference>
<dbReference type="PANTHER" id="PTHR43133:SF52">
    <property type="entry name" value="ECF RNA POLYMERASE SIGMA FACTOR SIGL"/>
    <property type="match status" value="1"/>
</dbReference>
<evidence type="ECO:0000313" key="9">
    <source>
        <dbReference type="Proteomes" id="UP000265801"/>
    </source>
</evidence>
<dbReference type="CDD" id="cd06171">
    <property type="entry name" value="Sigma70_r4"/>
    <property type="match status" value="1"/>
</dbReference>
<comment type="similarity">
    <text evidence="1">Belongs to the sigma-70 factor family. ECF subfamily.</text>
</comment>
<keyword evidence="3" id="KW-0731">Sigma factor</keyword>
<dbReference type="InterPro" id="IPR013324">
    <property type="entry name" value="RNA_pol_sigma_r3/r4-like"/>
</dbReference>
<dbReference type="GO" id="GO:0006352">
    <property type="term" value="P:DNA-templated transcription initiation"/>
    <property type="evidence" value="ECO:0007669"/>
    <property type="project" value="InterPro"/>
</dbReference>
<dbReference type="InterPro" id="IPR014284">
    <property type="entry name" value="RNA_pol_sigma-70_dom"/>
</dbReference>
<dbReference type="InterPro" id="IPR013325">
    <property type="entry name" value="RNA_pol_sigma_r2"/>
</dbReference>
<dbReference type="OrthoDB" id="9795666at2"/>
<dbReference type="GO" id="GO:0016987">
    <property type="term" value="F:sigma factor activity"/>
    <property type="evidence" value="ECO:0007669"/>
    <property type="project" value="UniProtKB-KW"/>
</dbReference>
<accession>A0A3A1R3W9</accession>
<dbReference type="InterPro" id="IPR036388">
    <property type="entry name" value="WH-like_DNA-bd_sf"/>
</dbReference>
<dbReference type="Gene3D" id="1.10.10.10">
    <property type="entry name" value="Winged helix-like DNA-binding domain superfamily/Winged helix DNA-binding domain"/>
    <property type="match status" value="1"/>
</dbReference>
<evidence type="ECO:0000259" key="6">
    <source>
        <dbReference type="Pfam" id="PF04542"/>
    </source>
</evidence>
<feature type="domain" description="RNA polymerase sigma factor 70 region 4 type 2" evidence="7">
    <location>
        <begin position="114"/>
        <end position="164"/>
    </location>
</feature>
<evidence type="ECO:0000259" key="7">
    <source>
        <dbReference type="Pfam" id="PF08281"/>
    </source>
</evidence>